<dbReference type="SMART" id="SM00581">
    <property type="entry name" value="PSP"/>
    <property type="match status" value="1"/>
</dbReference>
<reference evidence="4" key="1">
    <citation type="submission" date="2013-12" db="EMBL/GenBank/DDBJ databases">
        <authorList>
            <person name="Aslett M."/>
        </authorList>
    </citation>
    <scope>NUCLEOTIDE SEQUENCE [LARGE SCALE GENOMIC DNA]</scope>
    <source>
        <strain evidence="4">Lindley</strain>
    </source>
</reference>
<evidence type="ECO:0000259" key="3">
    <source>
        <dbReference type="SMART" id="SM00581"/>
    </source>
</evidence>
<protein>
    <submittedName>
        <fullName evidence="5">PSP domain-containing protein</fullName>
    </submittedName>
</protein>
<feature type="compositionally biased region" description="Acidic residues" evidence="2">
    <location>
        <begin position="515"/>
        <end position="534"/>
    </location>
</feature>
<organism evidence="4 5">
    <name type="scientific">Globodera pallida</name>
    <name type="common">Potato cyst nematode worm</name>
    <name type="synonym">Heterodera pallida</name>
    <dbReference type="NCBI Taxonomy" id="36090"/>
    <lineage>
        <taxon>Eukaryota</taxon>
        <taxon>Metazoa</taxon>
        <taxon>Ecdysozoa</taxon>
        <taxon>Nematoda</taxon>
        <taxon>Chromadorea</taxon>
        <taxon>Rhabditida</taxon>
        <taxon>Tylenchina</taxon>
        <taxon>Tylenchomorpha</taxon>
        <taxon>Tylenchoidea</taxon>
        <taxon>Heteroderidae</taxon>
        <taxon>Heteroderinae</taxon>
        <taxon>Globodera</taxon>
    </lineage>
</organism>
<feature type="compositionally biased region" description="Polar residues" evidence="2">
    <location>
        <begin position="21"/>
        <end position="36"/>
    </location>
</feature>
<dbReference type="InterPro" id="IPR052584">
    <property type="entry name" value="U2_snRNP_Complex_Component"/>
</dbReference>
<evidence type="ECO:0000313" key="5">
    <source>
        <dbReference type="WBParaSite" id="GPLIN_000568000"/>
    </source>
</evidence>
<reference evidence="4" key="2">
    <citation type="submission" date="2014-05" db="EMBL/GenBank/DDBJ databases">
        <title>The genome and life-stage specific transcriptomes of Globodera pallida elucidate key aspects of plant parasitism by a cyst nematode.</title>
        <authorList>
            <person name="Cotton J.A."/>
            <person name="Lilley C.J."/>
            <person name="Jones L.M."/>
            <person name="Kikuchi T."/>
            <person name="Reid A.J."/>
            <person name="Thorpe P."/>
            <person name="Tsai I.J."/>
            <person name="Beasley H."/>
            <person name="Blok V."/>
            <person name="Cock P.J.A."/>
            <person name="Van den Akker S.E."/>
            <person name="Holroyd N."/>
            <person name="Hunt M."/>
            <person name="Mantelin S."/>
            <person name="Naghra H."/>
            <person name="Pain A."/>
            <person name="Palomares-Rius J.E."/>
            <person name="Zarowiecki M."/>
            <person name="Berriman M."/>
            <person name="Jones J.T."/>
            <person name="Urwin P.E."/>
        </authorList>
    </citation>
    <scope>NUCLEOTIDE SEQUENCE [LARGE SCALE GENOMIC DNA]</scope>
    <source>
        <strain evidence="4">Lindley</strain>
    </source>
</reference>
<dbReference type="Proteomes" id="UP000050741">
    <property type="component" value="Unassembled WGS sequence"/>
</dbReference>
<evidence type="ECO:0000313" key="4">
    <source>
        <dbReference type="Proteomes" id="UP000050741"/>
    </source>
</evidence>
<reference evidence="5" key="3">
    <citation type="submission" date="2016-06" db="UniProtKB">
        <authorList>
            <consortium name="WormBaseParasite"/>
        </authorList>
    </citation>
    <scope>IDENTIFICATION</scope>
</reference>
<feature type="compositionally biased region" description="Low complexity" evidence="2">
    <location>
        <begin position="544"/>
        <end position="553"/>
    </location>
</feature>
<feature type="coiled-coil region" evidence="1">
    <location>
        <begin position="127"/>
        <end position="155"/>
    </location>
</feature>
<feature type="domain" description="PSP proline-rich" evidence="3">
    <location>
        <begin position="404"/>
        <end position="462"/>
    </location>
</feature>
<keyword evidence="1" id="KW-0175">Coiled coil</keyword>
<keyword evidence="4" id="KW-1185">Reference proteome</keyword>
<dbReference type="Pfam" id="PF04037">
    <property type="entry name" value="DUF382"/>
    <property type="match status" value="1"/>
</dbReference>
<evidence type="ECO:0000256" key="1">
    <source>
        <dbReference type="SAM" id="Coils"/>
    </source>
</evidence>
<dbReference type="InterPro" id="IPR006568">
    <property type="entry name" value="PSP_pro-rich"/>
</dbReference>
<feature type="compositionally biased region" description="Basic and acidic residues" evidence="2">
    <location>
        <begin position="503"/>
        <end position="512"/>
    </location>
</feature>
<accession>A0A183BYJ0</accession>
<dbReference type="PANTHER" id="PTHR12785">
    <property type="entry name" value="SPLICING FACTOR 3B"/>
    <property type="match status" value="1"/>
</dbReference>
<evidence type="ECO:0000256" key="2">
    <source>
        <dbReference type="SAM" id="MobiDB-lite"/>
    </source>
</evidence>
<dbReference type="PANTHER" id="PTHR12785:SF6">
    <property type="entry name" value="SPLICING FACTOR 3B SUBUNIT 2"/>
    <property type="match status" value="1"/>
</dbReference>
<feature type="region of interest" description="Disordered" evidence="2">
    <location>
        <begin position="238"/>
        <end position="259"/>
    </location>
</feature>
<feature type="region of interest" description="Disordered" evidence="2">
    <location>
        <begin position="666"/>
        <end position="708"/>
    </location>
</feature>
<feature type="compositionally biased region" description="Basic and acidic residues" evidence="2">
    <location>
        <begin position="1"/>
        <end position="12"/>
    </location>
</feature>
<feature type="region of interest" description="Disordered" evidence="2">
    <location>
        <begin position="1"/>
        <end position="98"/>
    </location>
</feature>
<feature type="compositionally biased region" description="Basic residues" evidence="2">
    <location>
        <begin position="75"/>
        <end position="88"/>
    </location>
</feature>
<dbReference type="AlphaFoldDB" id="A0A183BYJ0"/>
<dbReference type="WBParaSite" id="GPLIN_000568000">
    <property type="protein sequence ID" value="GPLIN_000568000"/>
    <property type="gene ID" value="GPLIN_000568000"/>
</dbReference>
<dbReference type="InterPro" id="IPR007180">
    <property type="entry name" value="DUF382"/>
</dbReference>
<feature type="region of interest" description="Disordered" evidence="2">
    <location>
        <begin position="501"/>
        <end position="595"/>
    </location>
</feature>
<dbReference type="GO" id="GO:0005634">
    <property type="term" value="C:nucleus"/>
    <property type="evidence" value="ECO:0007669"/>
    <property type="project" value="InterPro"/>
</dbReference>
<proteinExistence type="predicted"/>
<sequence>MKSRYRNFEKKKPGPSIRIFSAQSYRARNPGFSNTDRWCCPENPGFNYPAPGLPPNPVRKKNRYNLTNEKERRQQKNKKKNGSKKTKKSREEAKTLSTLDGNLEEITEILNVETDSGYEAGGGATNVTEEKKDVAEAVEENKEIEVQRKESLKGEEKKDKVSADDLSVQIEYVGEGPDLDVKDPNFSYFSRIFDAFKIKTEEELKREEQYRQIRAEVPEDTLSKAAISEQILQEELNQRRKEAEEAGEAQKMSRKKTRLALQPSMADLKASTPRADVVEWADVTSRDPFLLVELKAYRNTVMVPRHWNAKRKYLAGKRGFERPPFELPEFIKRTGIMEMRETMWEKEEHQSLKNKMRERTRPKLGRIDIDYQKLHDAFFKWQTKPQMTKMGELYYEGKELEAQMREKKPGTLSDELRIALGMPVGPNSNKFPPPWLIAMQRYGPPPSYPNLKIQGLNCPIPEGCAFGYHAGGWGKPPVDEYGKPLYGDVFGLNAPQVADDVDESRIERRHWGEIGSDEEESDEESDLEEDDEDGTGAVPPPPTDGGYTTPAPTEGFATPSGITTVPGVETPSSTIELRKKRTMDDSIAGSDTPAPPLYTILPEKKVDRVATQLMATSHVYDIAAQRKIPVPNEGVEVSLNPEELEDQGGLLERKYEEQLRKQAKIRMENEEDFSDMVAEHSAKQNRKRKVQEQKKASSSSKKYKEFKF</sequence>
<feature type="region of interest" description="Disordered" evidence="2">
    <location>
        <begin position="632"/>
        <end position="651"/>
    </location>
</feature>
<name>A0A183BYJ0_GLOPA</name>
<dbReference type="Pfam" id="PF04046">
    <property type="entry name" value="PSP"/>
    <property type="match status" value="1"/>
</dbReference>